<protein>
    <submittedName>
        <fullName evidence="4">Putative Protease QmcA</fullName>
    </submittedName>
</protein>
<dbReference type="CDD" id="cd08829">
    <property type="entry name" value="SPFH_paraslipin"/>
    <property type="match status" value="1"/>
</dbReference>
<dbReference type="AlphaFoldDB" id="D8P8Z1"/>
<dbReference type="GO" id="GO:0005886">
    <property type="term" value="C:plasma membrane"/>
    <property type="evidence" value="ECO:0007669"/>
    <property type="project" value="UniProtKB-ARBA"/>
</dbReference>
<keyword evidence="5" id="KW-1185">Reference proteome</keyword>
<dbReference type="SMART" id="SM00244">
    <property type="entry name" value="PHB"/>
    <property type="match status" value="1"/>
</dbReference>
<dbReference type="GO" id="GO:0006508">
    <property type="term" value="P:proteolysis"/>
    <property type="evidence" value="ECO:0007669"/>
    <property type="project" value="UniProtKB-KW"/>
</dbReference>
<dbReference type="KEGG" id="nde:NIDE4312"/>
<dbReference type="InterPro" id="IPR050710">
    <property type="entry name" value="Band7/mec-2_domain"/>
</dbReference>
<evidence type="ECO:0000259" key="3">
    <source>
        <dbReference type="SMART" id="SM00244"/>
    </source>
</evidence>
<dbReference type="STRING" id="330214.NIDE4312"/>
<proteinExistence type="inferred from homology"/>
<accession>D8P8Z1</accession>
<dbReference type="InterPro" id="IPR001972">
    <property type="entry name" value="Stomatin_HflK_fam"/>
</dbReference>
<dbReference type="SUPFAM" id="SSF117892">
    <property type="entry name" value="Band 7/SPFH domain"/>
    <property type="match status" value="1"/>
</dbReference>
<dbReference type="FunFam" id="3.30.479.30:FF:000004">
    <property type="entry name" value="Putative membrane protease family, stomatin"/>
    <property type="match status" value="1"/>
</dbReference>
<dbReference type="Gene3D" id="3.30.479.30">
    <property type="entry name" value="Band 7 domain"/>
    <property type="match status" value="1"/>
</dbReference>
<dbReference type="Pfam" id="PF16200">
    <property type="entry name" value="Band_7_C"/>
    <property type="match status" value="1"/>
</dbReference>
<evidence type="ECO:0000313" key="4">
    <source>
        <dbReference type="EMBL" id="CBK43973.1"/>
    </source>
</evidence>
<dbReference type="GO" id="GO:0098552">
    <property type="term" value="C:side of membrane"/>
    <property type="evidence" value="ECO:0007669"/>
    <property type="project" value="UniProtKB-ARBA"/>
</dbReference>
<dbReference type="PANTHER" id="PTHR43327">
    <property type="entry name" value="STOMATIN-LIKE PROTEIN 2, MITOCHONDRIAL"/>
    <property type="match status" value="1"/>
</dbReference>
<dbReference type="eggNOG" id="COG0330">
    <property type="taxonomic scope" value="Bacteria"/>
</dbReference>
<comment type="similarity">
    <text evidence="2">Belongs to the band 7/mec-2 family.</text>
</comment>
<dbReference type="InterPro" id="IPR001107">
    <property type="entry name" value="Band_7"/>
</dbReference>
<evidence type="ECO:0000256" key="1">
    <source>
        <dbReference type="ARBA" id="ARBA00004167"/>
    </source>
</evidence>
<dbReference type="EMBL" id="FP929003">
    <property type="protein sequence ID" value="CBK43973.1"/>
    <property type="molecule type" value="Genomic_DNA"/>
</dbReference>
<dbReference type="Proteomes" id="UP000001660">
    <property type="component" value="Chromosome"/>
</dbReference>
<dbReference type="InterPro" id="IPR032435">
    <property type="entry name" value="STML2-like_C"/>
</dbReference>
<gene>
    <name evidence="4" type="primary">qmcA</name>
    <name evidence="4" type="ORF">NIDE4312</name>
</gene>
<reference evidence="4 5" key="1">
    <citation type="journal article" date="2010" name="Proc. Natl. Acad. Sci. U.S.A.">
        <title>A Nitrospira metagenome illuminates the physiology and evolution of globally important nitrite-oxidizing bacteria.</title>
        <authorList>
            <person name="Lucker S."/>
            <person name="Wagner M."/>
            <person name="Maixner F."/>
            <person name="Pelletier E."/>
            <person name="Koch H."/>
            <person name="Vacherie B."/>
            <person name="Rattei T."/>
            <person name="Sinninghe Damste J."/>
            <person name="Spieck E."/>
            <person name="Le Paslier D."/>
            <person name="Daims H."/>
        </authorList>
    </citation>
    <scope>NUCLEOTIDE SEQUENCE [LARGE SCALE GENOMIC DNA]</scope>
</reference>
<dbReference type="InterPro" id="IPR036013">
    <property type="entry name" value="Band_7/SPFH_dom_sf"/>
</dbReference>
<dbReference type="Pfam" id="PF01145">
    <property type="entry name" value="Band_7"/>
    <property type="match status" value="1"/>
</dbReference>
<dbReference type="GO" id="GO:0008233">
    <property type="term" value="F:peptidase activity"/>
    <property type="evidence" value="ECO:0007669"/>
    <property type="project" value="UniProtKB-KW"/>
</dbReference>
<sequence>MPGGLWVVIFLAGLVLLVISKTARVVPQQSAYVVERLGRYSRTLGAGFHILWPFLDSVQYKHSLKETAIDIPEQICITRDNVQVGVDGILYSKVLDPQRASYGISDYRFAITQLAQTALRSEIGKIELDRTFEERTNINSQVVNELDKATEPWGVKVLRYEIKNITPPKDVLAAMEKQMRAEREKRAVILTSEGERDAAINQAEGEKQQVIKASEAKKQQQINEAEGAASAIMAIASATADGLRKVAESTQIPGGYEAVQLRVAEQYITKFGELAKASNTLVLPANVSDVGSMLTLAMNMITKRSSPTSPGK</sequence>
<dbReference type="HOGENOM" id="CLU_024949_2_2_0"/>
<dbReference type="PRINTS" id="PR00721">
    <property type="entry name" value="STOMATIN"/>
</dbReference>
<feature type="domain" description="Band 7" evidence="3">
    <location>
        <begin position="21"/>
        <end position="179"/>
    </location>
</feature>
<evidence type="ECO:0000313" key="5">
    <source>
        <dbReference type="Proteomes" id="UP000001660"/>
    </source>
</evidence>
<dbReference type="PANTHER" id="PTHR43327:SF10">
    <property type="entry name" value="STOMATIN-LIKE PROTEIN 2, MITOCHONDRIAL"/>
    <property type="match status" value="1"/>
</dbReference>
<organism evidence="4 5">
    <name type="scientific">Nitrospira defluvii</name>
    <dbReference type="NCBI Taxonomy" id="330214"/>
    <lineage>
        <taxon>Bacteria</taxon>
        <taxon>Pseudomonadati</taxon>
        <taxon>Nitrospirota</taxon>
        <taxon>Nitrospiria</taxon>
        <taxon>Nitrospirales</taxon>
        <taxon>Nitrospiraceae</taxon>
        <taxon>Nitrospira</taxon>
    </lineage>
</organism>
<evidence type="ECO:0000256" key="2">
    <source>
        <dbReference type="ARBA" id="ARBA00008164"/>
    </source>
</evidence>
<comment type="subcellular location">
    <subcellularLocation>
        <location evidence="1">Membrane</location>
        <topology evidence="1">Single-pass membrane protein</topology>
    </subcellularLocation>
</comment>
<keyword evidence="4" id="KW-0378">Hydrolase</keyword>
<keyword evidence="4" id="KW-0645">Protease</keyword>
<name>D8P8Z1_9BACT</name>